<proteinExistence type="predicted"/>
<gene>
    <name evidence="1" type="ORF">AVEN_216455_1</name>
</gene>
<accession>A0A4Y2BLH0</accession>
<dbReference type="Proteomes" id="UP000499080">
    <property type="component" value="Unassembled WGS sequence"/>
</dbReference>
<dbReference type="AlphaFoldDB" id="A0A4Y2BLH0"/>
<keyword evidence="2" id="KW-1185">Reference proteome</keyword>
<reference evidence="1 2" key="1">
    <citation type="journal article" date="2019" name="Sci. Rep.">
        <title>Orb-weaving spider Araneus ventricosus genome elucidates the spidroin gene catalogue.</title>
        <authorList>
            <person name="Kono N."/>
            <person name="Nakamura H."/>
            <person name="Ohtoshi R."/>
            <person name="Moran D.A.P."/>
            <person name="Shinohara A."/>
            <person name="Yoshida Y."/>
            <person name="Fujiwara M."/>
            <person name="Mori M."/>
            <person name="Tomita M."/>
            <person name="Arakawa K."/>
        </authorList>
    </citation>
    <scope>NUCLEOTIDE SEQUENCE [LARGE SCALE GENOMIC DNA]</scope>
</reference>
<protein>
    <submittedName>
        <fullName evidence="1">Uncharacterized protein</fullName>
    </submittedName>
</protein>
<evidence type="ECO:0000313" key="2">
    <source>
        <dbReference type="Proteomes" id="UP000499080"/>
    </source>
</evidence>
<evidence type="ECO:0000313" key="1">
    <source>
        <dbReference type="EMBL" id="GBL93101.1"/>
    </source>
</evidence>
<sequence>MESSKRKSKSPADKVKVFKRLASLKTGKTKRELTDCDSIKYSRIFTATPFYTIWSALHKNPSSMRILDKNWTAVVEKFGNPTSFVFHLANSVIKLKYDPG</sequence>
<name>A0A4Y2BLH0_ARAVE</name>
<organism evidence="1 2">
    <name type="scientific">Araneus ventricosus</name>
    <name type="common">Orbweaver spider</name>
    <name type="synonym">Epeira ventricosa</name>
    <dbReference type="NCBI Taxonomy" id="182803"/>
    <lineage>
        <taxon>Eukaryota</taxon>
        <taxon>Metazoa</taxon>
        <taxon>Ecdysozoa</taxon>
        <taxon>Arthropoda</taxon>
        <taxon>Chelicerata</taxon>
        <taxon>Arachnida</taxon>
        <taxon>Araneae</taxon>
        <taxon>Araneomorphae</taxon>
        <taxon>Entelegynae</taxon>
        <taxon>Araneoidea</taxon>
        <taxon>Araneidae</taxon>
        <taxon>Araneus</taxon>
    </lineage>
</organism>
<comment type="caution">
    <text evidence="1">The sequence shown here is derived from an EMBL/GenBank/DDBJ whole genome shotgun (WGS) entry which is preliminary data.</text>
</comment>
<dbReference type="EMBL" id="BGPR01000091">
    <property type="protein sequence ID" value="GBL93101.1"/>
    <property type="molecule type" value="Genomic_DNA"/>
</dbReference>